<protein>
    <submittedName>
        <fullName evidence="2">Putative plasma membrane protein</fullName>
    </submittedName>
</protein>
<proteinExistence type="evidence at transcript level"/>
<dbReference type="AlphaFoldDB" id="T1EAV1"/>
<accession>T1EAV1</accession>
<feature type="transmembrane region" description="Helical" evidence="1">
    <location>
        <begin position="110"/>
        <end position="132"/>
    </location>
</feature>
<reference evidence="2" key="1">
    <citation type="submission" date="2013-07" db="EMBL/GenBank/DDBJ databases">
        <title>Transcriptome sequencing and developmental regulation of gene expression in Anopheles aquasalis.</title>
        <authorList>
            <consortium name="Brazilian Malaria Network (MCT/CNPq/MS/SCTIE/DECIT/PRONEX 555648/2009-5) and Research Network on Bioactive Molecules from Arthropod Vectors (NAP-MOBIARVE"/>
            <consortium name="University of Sao Paulo)"/>
            <person name="Marinotti O."/>
            <person name="Ribeiro J.M.C."/>
            <person name="Costa-da-Silva A.L."/>
            <person name="Silva M.C.P."/>
            <person name="Lopes A.R."/>
            <person name="Barros M.S."/>
            <person name="Sa-Nunes A."/>
            <person name="Konjin B.B."/>
            <person name="Carvalho E."/>
            <person name="Suesdek L."/>
            <person name="Silva-Neto M.A.C."/>
            <person name="Capurro M.L."/>
        </authorList>
    </citation>
    <scope>NUCLEOTIDE SEQUENCE</scope>
    <source>
        <tissue evidence="2">Whole body</tissue>
    </source>
</reference>
<feature type="transmembrane region" description="Helical" evidence="1">
    <location>
        <begin position="76"/>
        <end position="98"/>
    </location>
</feature>
<feature type="transmembrane region" description="Helical" evidence="1">
    <location>
        <begin position="176"/>
        <end position="193"/>
    </location>
</feature>
<feature type="non-terminal residue" evidence="2">
    <location>
        <position position="1"/>
    </location>
</feature>
<keyword evidence="1" id="KW-0812">Transmembrane</keyword>
<feature type="transmembrane region" description="Helical" evidence="1">
    <location>
        <begin position="139"/>
        <end position="156"/>
    </location>
</feature>
<sequence>IVLNNKLTDDDLLLSVRTVATACRSRTSGRRTVEQEEFHPQPRSTVTKGDHLVAAHYSGCHAFSAMDKYLRWFIKYQVYTIVLFTTLLITFVTPALAYRNTGNFEDLRLSGVPAVMFASGWFAATVFLIVAIHKEVKRFIYPYAFMLGLDLVLLFLRELYLVVIGEAATDLWSLKLVLFLLIVPYVSASLFALHRLYTVDPRHTPHNEGFVRFNRDEASTETQATPQPAV</sequence>
<name>T1EAV1_ANOAQ</name>
<dbReference type="VEuPathDB" id="VectorBase:AAQUA_011119"/>
<organism evidence="2">
    <name type="scientific">Anopheles aquasalis</name>
    <name type="common">Malaria mosquito</name>
    <dbReference type="NCBI Taxonomy" id="42839"/>
    <lineage>
        <taxon>Eukaryota</taxon>
        <taxon>Metazoa</taxon>
        <taxon>Ecdysozoa</taxon>
        <taxon>Arthropoda</taxon>
        <taxon>Hexapoda</taxon>
        <taxon>Insecta</taxon>
        <taxon>Pterygota</taxon>
        <taxon>Neoptera</taxon>
        <taxon>Endopterygota</taxon>
        <taxon>Diptera</taxon>
        <taxon>Nematocera</taxon>
        <taxon>Culicoidea</taxon>
        <taxon>Culicidae</taxon>
        <taxon>Anophelinae</taxon>
        <taxon>Anopheles</taxon>
    </lineage>
</organism>
<keyword evidence="1" id="KW-0472">Membrane</keyword>
<keyword evidence="1" id="KW-1133">Transmembrane helix</keyword>
<evidence type="ECO:0000313" key="2">
    <source>
        <dbReference type="EMBL" id="JAB00868.1"/>
    </source>
</evidence>
<evidence type="ECO:0000256" key="1">
    <source>
        <dbReference type="SAM" id="Phobius"/>
    </source>
</evidence>
<dbReference type="EMBL" id="GAMD01000723">
    <property type="protein sequence ID" value="JAB00868.1"/>
    <property type="molecule type" value="mRNA"/>
</dbReference>